<dbReference type="PANTHER" id="PTHR43031:SF17">
    <property type="entry name" value="SULFURTRANSFERASE YTWF-RELATED"/>
    <property type="match status" value="1"/>
</dbReference>
<organism evidence="2 4">
    <name type="scientific">Chromobacterium sphagni</name>
    <dbReference type="NCBI Taxonomy" id="1903179"/>
    <lineage>
        <taxon>Bacteria</taxon>
        <taxon>Pseudomonadati</taxon>
        <taxon>Pseudomonadota</taxon>
        <taxon>Betaproteobacteria</taxon>
        <taxon>Neisseriales</taxon>
        <taxon>Chromobacteriaceae</taxon>
        <taxon>Chromobacterium</taxon>
    </lineage>
</organism>
<dbReference type="Proteomes" id="UP000180280">
    <property type="component" value="Unassembled WGS sequence"/>
</dbReference>
<dbReference type="InterPro" id="IPR036873">
    <property type="entry name" value="Rhodanese-like_dom_sf"/>
</dbReference>
<dbReference type="OrthoDB" id="9811849at2"/>
<keyword evidence="5" id="KW-1185">Reference proteome</keyword>
<feature type="domain" description="Rhodanese" evidence="1">
    <location>
        <begin position="17"/>
        <end position="105"/>
    </location>
</feature>
<comment type="caution">
    <text evidence="2">The sequence shown here is derived from an EMBL/GenBank/DDBJ whole genome shotgun (WGS) entry which is preliminary data.</text>
</comment>
<dbReference type="PANTHER" id="PTHR43031">
    <property type="entry name" value="FAD-DEPENDENT OXIDOREDUCTASE"/>
    <property type="match status" value="1"/>
</dbReference>
<dbReference type="SUPFAM" id="SSF52821">
    <property type="entry name" value="Rhodanese/Cell cycle control phosphatase"/>
    <property type="match status" value="1"/>
</dbReference>
<dbReference type="EMBL" id="MKCS01000001">
    <property type="protein sequence ID" value="OHX14833.1"/>
    <property type="molecule type" value="Genomic_DNA"/>
</dbReference>
<dbReference type="STRING" id="1903179.BI347_00840"/>
<sequence>MREIQAPELAARLADAQAPATLLLDVREEWEYQLARIEGSVHIPMNLIPLRMSELPDDTTIVAICHHGMRSAQVALFLQNAGFDDVINLKGGIDAWSAQVDPKVARY</sequence>
<dbReference type="EMBL" id="MKCT01000001">
    <property type="protein sequence ID" value="OHX22117.1"/>
    <property type="molecule type" value="Genomic_DNA"/>
</dbReference>
<proteinExistence type="predicted"/>
<dbReference type="Gene3D" id="3.40.250.10">
    <property type="entry name" value="Rhodanese-like domain"/>
    <property type="match status" value="1"/>
</dbReference>
<evidence type="ECO:0000259" key="1">
    <source>
        <dbReference type="PROSITE" id="PS50206"/>
    </source>
</evidence>
<protein>
    <submittedName>
        <fullName evidence="2">Sulfurtransferase</fullName>
    </submittedName>
</protein>
<dbReference type="Proteomes" id="UP000180088">
    <property type="component" value="Unassembled WGS sequence"/>
</dbReference>
<dbReference type="SMART" id="SM00450">
    <property type="entry name" value="RHOD"/>
    <property type="match status" value="1"/>
</dbReference>
<name>A0A1S1X5T0_9NEIS</name>
<dbReference type="PROSITE" id="PS50206">
    <property type="entry name" value="RHODANESE_3"/>
    <property type="match status" value="1"/>
</dbReference>
<dbReference type="AlphaFoldDB" id="A0A1S1X5T0"/>
<evidence type="ECO:0000313" key="2">
    <source>
        <dbReference type="EMBL" id="OHX14833.1"/>
    </source>
</evidence>
<reference evidence="4 5" key="1">
    <citation type="submission" date="2016-09" db="EMBL/GenBank/DDBJ databases">
        <title>Chromobacterium muskegensis sp. nov., an insecticidal bacterium isolated from Sphagnum bogs.</title>
        <authorList>
            <person name="Sparks M.E."/>
            <person name="Blackburn M.B."/>
            <person name="Gundersen-Rindal D.E."/>
            <person name="Mitchell A."/>
            <person name="Farrar R."/>
            <person name="Kuhar D."/>
        </authorList>
    </citation>
    <scope>NUCLEOTIDE SEQUENCE [LARGE SCALE GENOMIC DNA]</scope>
    <source>
        <strain evidence="3 5">14B-1</strain>
        <strain evidence="2 4">37-2</strain>
    </source>
</reference>
<gene>
    <name evidence="3" type="ORF">BI344_04170</name>
    <name evidence="2" type="ORF">BI347_00840</name>
</gene>
<evidence type="ECO:0000313" key="3">
    <source>
        <dbReference type="EMBL" id="OHX22117.1"/>
    </source>
</evidence>
<evidence type="ECO:0000313" key="5">
    <source>
        <dbReference type="Proteomes" id="UP000180280"/>
    </source>
</evidence>
<dbReference type="InterPro" id="IPR050229">
    <property type="entry name" value="GlpE_sulfurtransferase"/>
</dbReference>
<dbReference type="InterPro" id="IPR001763">
    <property type="entry name" value="Rhodanese-like_dom"/>
</dbReference>
<evidence type="ECO:0000313" key="4">
    <source>
        <dbReference type="Proteomes" id="UP000180088"/>
    </source>
</evidence>
<dbReference type="Pfam" id="PF00581">
    <property type="entry name" value="Rhodanese"/>
    <property type="match status" value="1"/>
</dbReference>
<accession>A0A1S1X5T0</accession>